<dbReference type="OrthoDB" id="2939251at2"/>
<evidence type="ECO:0000313" key="2">
    <source>
        <dbReference type="Proteomes" id="UP000199225"/>
    </source>
</evidence>
<dbReference type="STRING" id="86666.SAMN04490247_0833"/>
<dbReference type="EMBL" id="FNEV01000002">
    <property type="protein sequence ID" value="SDJ12113.1"/>
    <property type="molecule type" value="Genomic_DNA"/>
</dbReference>
<sequence length="65" mass="7128">MSRKQIMMAIGTVVLILAIAIIIGSESYFNHQAIMNASDQCYDKGGSPEVVKSFLGMDYSFSCDM</sequence>
<proteinExistence type="predicted"/>
<organism evidence="1 2">
    <name type="scientific">Salimicrobium halophilum</name>
    <dbReference type="NCBI Taxonomy" id="86666"/>
    <lineage>
        <taxon>Bacteria</taxon>
        <taxon>Bacillati</taxon>
        <taxon>Bacillota</taxon>
        <taxon>Bacilli</taxon>
        <taxon>Bacillales</taxon>
        <taxon>Bacillaceae</taxon>
        <taxon>Salimicrobium</taxon>
    </lineage>
</organism>
<dbReference type="Proteomes" id="UP000199225">
    <property type="component" value="Unassembled WGS sequence"/>
</dbReference>
<reference evidence="2" key="1">
    <citation type="submission" date="2016-10" db="EMBL/GenBank/DDBJ databases">
        <authorList>
            <person name="Varghese N."/>
            <person name="Submissions S."/>
        </authorList>
    </citation>
    <scope>NUCLEOTIDE SEQUENCE [LARGE SCALE GENOMIC DNA]</scope>
    <source>
        <strain evidence="2">DSM 4771</strain>
    </source>
</reference>
<name>A0A1G8R5J3_9BACI</name>
<accession>A0A1G8R5J3</accession>
<gene>
    <name evidence="1" type="ORF">SAMN04490247_0833</name>
</gene>
<dbReference type="AlphaFoldDB" id="A0A1G8R5J3"/>
<dbReference type="RefSeq" id="WP_093192375.1">
    <property type="nucleotide sequence ID" value="NZ_FNEV01000002.1"/>
</dbReference>
<evidence type="ECO:0000313" key="1">
    <source>
        <dbReference type="EMBL" id="SDJ12113.1"/>
    </source>
</evidence>
<keyword evidence="2" id="KW-1185">Reference proteome</keyword>
<protein>
    <submittedName>
        <fullName evidence="1">Uncharacterized protein</fullName>
    </submittedName>
</protein>